<evidence type="ECO:0000313" key="1">
    <source>
        <dbReference type="EMBL" id="KAK3361500.1"/>
    </source>
</evidence>
<name>A0AAE0JTZ9_9PEZI</name>
<accession>A0AAE0JTZ9</accession>
<organism evidence="1 2">
    <name type="scientific">Lasiosphaeria ovina</name>
    <dbReference type="NCBI Taxonomy" id="92902"/>
    <lineage>
        <taxon>Eukaryota</taxon>
        <taxon>Fungi</taxon>
        <taxon>Dikarya</taxon>
        <taxon>Ascomycota</taxon>
        <taxon>Pezizomycotina</taxon>
        <taxon>Sordariomycetes</taxon>
        <taxon>Sordariomycetidae</taxon>
        <taxon>Sordariales</taxon>
        <taxon>Lasiosphaeriaceae</taxon>
        <taxon>Lasiosphaeria</taxon>
    </lineage>
</organism>
<proteinExistence type="predicted"/>
<keyword evidence="2" id="KW-1185">Reference proteome</keyword>
<evidence type="ECO:0000313" key="2">
    <source>
        <dbReference type="Proteomes" id="UP001287356"/>
    </source>
</evidence>
<gene>
    <name evidence="1" type="ORF">B0T24DRAFT_599217</name>
</gene>
<comment type="caution">
    <text evidence="1">The sequence shown here is derived from an EMBL/GenBank/DDBJ whole genome shotgun (WGS) entry which is preliminary data.</text>
</comment>
<reference evidence="1" key="1">
    <citation type="journal article" date="2023" name="Mol. Phylogenet. Evol.">
        <title>Genome-scale phylogeny and comparative genomics of the fungal order Sordariales.</title>
        <authorList>
            <person name="Hensen N."/>
            <person name="Bonometti L."/>
            <person name="Westerberg I."/>
            <person name="Brannstrom I.O."/>
            <person name="Guillou S."/>
            <person name="Cros-Aarteil S."/>
            <person name="Calhoun S."/>
            <person name="Haridas S."/>
            <person name="Kuo A."/>
            <person name="Mondo S."/>
            <person name="Pangilinan J."/>
            <person name="Riley R."/>
            <person name="LaButti K."/>
            <person name="Andreopoulos B."/>
            <person name="Lipzen A."/>
            <person name="Chen C."/>
            <person name="Yan M."/>
            <person name="Daum C."/>
            <person name="Ng V."/>
            <person name="Clum A."/>
            <person name="Steindorff A."/>
            <person name="Ohm R.A."/>
            <person name="Martin F."/>
            <person name="Silar P."/>
            <person name="Natvig D.O."/>
            <person name="Lalanne C."/>
            <person name="Gautier V."/>
            <person name="Ament-Velasquez S.L."/>
            <person name="Kruys A."/>
            <person name="Hutchinson M.I."/>
            <person name="Powell A.J."/>
            <person name="Barry K."/>
            <person name="Miller A.N."/>
            <person name="Grigoriev I.V."/>
            <person name="Debuchy R."/>
            <person name="Gladieux P."/>
            <person name="Hiltunen Thoren M."/>
            <person name="Johannesson H."/>
        </authorList>
    </citation>
    <scope>NUCLEOTIDE SEQUENCE</scope>
    <source>
        <strain evidence="1">CBS 958.72</strain>
    </source>
</reference>
<dbReference type="Proteomes" id="UP001287356">
    <property type="component" value="Unassembled WGS sequence"/>
</dbReference>
<dbReference type="AlphaFoldDB" id="A0AAE0JTZ9"/>
<dbReference type="EMBL" id="JAULSN010000011">
    <property type="protein sequence ID" value="KAK3361500.1"/>
    <property type="molecule type" value="Genomic_DNA"/>
</dbReference>
<protein>
    <submittedName>
        <fullName evidence="1">Uncharacterized protein</fullName>
    </submittedName>
</protein>
<sequence>MDSAARFFDEPVSTVSLQTAFSGEFEGMRMKSVRPNITKVRELWNSEDGYRELTRQFQRLVLEEPDNELSANARAALSRLFDGYRDYADMARAPLPATYQFDALEFYCSAEGYDYVRRVIQDVFRKDDPSDDRLLLATTLVERITIDLYNLRLSEIGDPRYANFEGIVYRWMVLDQEQVAVYRDILTRPDRSKRNFAIPLGFASAAGELDTTKHFAAIQPPPTAPHNIEEQQQKVRVLQKIHIHGIDPALLAAYKQKYPDSVVTSICAMPVARMSPFSEKEILLRGPFYHLIAINEREDEAGRFVEVVVASMNANRDHGSELSSNDGVKALQRAAFLNAVNASKWEVCAAIAAAENSSPLDAAAYERLQTQTLQKLADEFGISAKVDGRLADAQSPEVAVWLGALGAECYPRYYASRRNAWQTALASGRWVDAEAVIKGEYLWGRSEWYNIGRLFDENETIEGDNLTLLHQLVRHAPPTGLMEDVDDDNYQAWRRLLDGASDNGVWKSLKSFDASAMTAEQLAFDLGQYLLAKKLKPQIFNRIPPTIIERLEAKLHGLMMEKAAYFINPATFHFPQLSVLAEMQPPVLWIPVPRMYGINNNGGTSFGPYSPNGLKEGQKWSQ</sequence>
<reference evidence="1" key="2">
    <citation type="submission" date="2023-06" db="EMBL/GenBank/DDBJ databases">
        <authorList>
            <consortium name="Lawrence Berkeley National Laboratory"/>
            <person name="Haridas S."/>
            <person name="Hensen N."/>
            <person name="Bonometti L."/>
            <person name="Westerberg I."/>
            <person name="Brannstrom I.O."/>
            <person name="Guillou S."/>
            <person name="Cros-Aarteil S."/>
            <person name="Calhoun S."/>
            <person name="Kuo A."/>
            <person name="Mondo S."/>
            <person name="Pangilinan J."/>
            <person name="Riley R."/>
            <person name="Labutti K."/>
            <person name="Andreopoulos B."/>
            <person name="Lipzen A."/>
            <person name="Chen C."/>
            <person name="Yanf M."/>
            <person name="Daum C."/>
            <person name="Ng V."/>
            <person name="Clum A."/>
            <person name="Steindorff A."/>
            <person name="Ohm R."/>
            <person name="Martin F."/>
            <person name="Silar P."/>
            <person name="Natvig D."/>
            <person name="Lalanne C."/>
            <person name="Gautier V."/>
            <person name="Ament-Velasquez S.L."/>
            <person name="Kruys A."/>
            <person name="Hutchinson M.I."/>
            <person name="Powell A.J."/>
            <person name="Barry K."/>
            <person name="Miller A.N."/>
            <person name="Grigoriev I.V."/>
            <person name="Debuchy R."/>
            <person name="Gladieux P."/>
            <person name="Thoren M.H."/>
            <person name="Johannesson H."/>
        </authorList>
    </citation>
    <scope>NUCLEOTIDE SEQUENCE</scope>
    <source>
        <strain evidence="1">CBS 958.72</strain>
    </source>
</reference>